<reference evidence="1 2" key="1">
    <citation type="journal article" date="2014" name="Genome Announc.">
        <title>Genome Sequence of a Promising Hydrogen-Producing Facultative Anaerobic Bacterium, Brevundimonas naejangsanensis Strain B1.</title>
        <authorList>
            <person name="Su H."/>
            <person name="Zhang T."/>
            <person name="Bao M."/>
            <person name="Jiang Y."/>
            <person name="Wang Y."/>
            <person name="Tan T."/>
        </authorList>
    </citation>
    <scope>NUCLEOTIDE SEQUENCE [LARGE SCALE GENOMIC DNA]</scope>
    <source>
        <strain evidence="1 2">B1</strain>
    </source>
</reference>
<keyword evidence="2" id="KW-1185">Reference proteome</keyword>
<dbReference type="eggNOG" id="COG0583">
    <property type="taxonomic scope" value="Bacteria"/>
</dbReference>
<dbReference type="EMBL" id="CP015614">
    <property type="protein sequence ID" value="ANF53865.1"/>
    <property type="molecule type" value="Genomic_DNA"/>
</dbReference>
<organism evidence="1 2">
    <name type="scientific">Brevundimonas naejangsanensis</name>
    <dbReference type="NCBI Taxonomy" id="588932"/>
    <lineage>
        <taxon>Bacteria</taxon>
        <taxon>Pseudomonadati</taxon>
        <taxon>Pseudomonadota</taxon>
        <taxon>Alphaproteobacteria</taxon>
        <taxon>Caulobacterales</taxon>
        <taxon>Caulobacteraceae</taxon>
        <taxon>Brevundimonas</taxon>
    </lineage>
</organism>
<accession>A0A172Y439</accession>
<evidence type="ECO:0000313" key="2">
    <source>
        <dbReference type="Proteomes" id="UP000077603"/>
    </source>
</evidence>
<sequence>MASSCALAARGVGVAIVNERLAQAYVRDQTVLGRFNPDILHEHAFVVSSSVKPSRLAEEFLRMLSPAQEPAGDSLGGDFGP</sequence>
<proteinExistence type="predicted"/>
<evidence type="ECO:0000313" key="1">
    <source>
        <dbReference type="EMBL" id="ANF53865.1"/>
    </source>
</evidence>
<dbReference type="Proteomes" id="UP000077603">
    <property type="component" value="Chromosome"/>
</dbReference>
<dbReference type="AlphaFoldDB" id="A0A172Y439"/>
<name>A0A172Y439_9CAUL</name>
<gene>
    <name evidence="1" type="ORF">DA69_03335</name>
</gene>
<protein>
    <submittedName>
        <fullName evidence="1">Uncharacterized protein</fullName>
    </submittedName>
</protein>
<dbReference type="KEGG" id="bne:DA69_03335"/>
<dbReference type="RefSeq" id="WP_025977467.1">
    <property type="nucleotide sequence ID" value="NZ_CP015614.1"/>
</dbReference>